<evidence type="ECO:0000313" key="1">
    <source>
        <dbReference type="EMBL" id="DAF53043.1"/>
    </source>
</evidence>
<dbReference type="EMBL" id="BK032646">
    <property type="protein sequence ID" value="DAF53043.1"/>
    <property type="molecule type" value="Genomic_DNA"/>
</dbReference>
<name>A0A8S5SQG2_9CAUD</name>
<organism evidence="1">
    <name type="scientific">Siphoviridae sp. ctJyX12</name>
    <dbReference type="NCBI Taxonomy" id="2827840"/>
    <lineage>
        <taxon>Viruses</taxon>
        <taxon>Duplodnaviria</taxon>
        <taxon>Heunggongvirae</taxon>
        <taxon>Uroviricota</taxon>
        <taxon>Caudoviricetes</taxon>
    </lineage>
</organism>
<accession>A0A8S5SQG2</accession>
<sequence>MVAVVFRRSGEVRDLVFGLLVQGVAVRQVHRRAGVAVCTIRG</sequence>
<reference evidence="1" key="1">
    <citation type="journal article" date="2021" name="Proc. Natl. Acad. Sci. U.S.A.">
        <title>A Catalog of Tens of Thousands of Viruses from Human Metagenomes Reveals Hidden Associations with Chronic Diseases.</title>
        <authorList>
            <person name="Tisza M.J."/>
            <person name="Buck C.B."/>
        </authorList>
    </citation>
    <scope>NUCLEOTIDE SEQUENCE</scope>
    <source>
        <strain evidence="1">CtJyX12</strain>
    </source>
</reference>
<proteinExistence type="predicted"/>
<protein>
    <submittedName>
        <fullName evidence="1">Uncharacterized protein</fullName>
    </submittedName>
</protein>